<dbReference type="OrthoDB" id="9782970at2"/>
<dbReference type="EMBL" id="CP026604">
    <property type="protein sequence ID" value="AWB65915.1"/>
    <property type="molecule type" value="Genomic_DNA"/>
</dbReference>
<proteinExistence type="predicted"/>
<evidence type="ECO:0008006" key="3">
    <source>
        <dbReference type="Google" id="ProtNLM"/>
    </source>
</evidence>
<accession>A0A2S0VNW6</accession>
<dbReference type="KEGG" id="cate:C2869_05415"/>
<dbReference type="AlphaFoldDB" id="A0A2S0VNW6"/>
<dbReference type="PANTHER" id="PTHR33099">
    <property type="entry name" value="FE2OG DIOXYGENASE DOMAIN-CONTAINING PROTEIN"/>
    <property type="match status" value="1"/>
</dbReference>
<organism evidence="1 2">
    <name type="scientific">Saccharobesus litoralis</name>
    <dbReference type="NCBI Taxonomy" id="2172099"/>
    <lineage>
        <taxon>Bacteria</taxon>
        <taxon>Pseudomonadati</taxon>
        <taxon>Pseudomonadota</taxon>
        <taxon>Gammaproteobacteria</taxon>
        <taxon>Alteromonadales</taxon>
        <taxon>Alteromonadaceae</taxon>
        <taxon>Saccharobesus</taxon>
    </lineage>
</organism>
<protein>
    <recommendedName>
        <fullName evidence="3">Prolyl 4-hydroxylase alpha subunit Fe(2+) 2OG dioxygenase domain-containing protein</fullName>
    </recommendedName>
</protein>
<evidence type="ECO:0000313" key="2">
    <source>
        <dbReference type="Proteomes" id="UP000244441"/>
    </source>
</evidence>
<dbReference type="Proteomes" id="UP000244441">
    <property type="component" value="Chromosome"/>
</dbReference>
<sequence length="793" mass="89770">MTAANINNFLQSLQHFADTELIPCIGGRSELPTQPGLKVKGRQISLPVVQQDLEWLCQQGNPSPFGKGYDTVLDSEIRNSIEFEAQDIDLLNPNWQPALQALTETIANQMAIDFQIKAELFKLLVYKEGGHFKFHQDTEKSQGMFASLIVQLPSRHQGGALICRFADQEFCFDFGTQQADSEFNIYYAAHYADVHHQVEKIEQGARLALVYNLVQPADERQISANLHQELLAETQSLVPQVFSALENEQHALLLQHEYTEQSLSELGFAAAKGQDRALIKALLAVNNQLPLEHKLDFIISRLTYSVSSQGYGGYGDRYDDDDMNWEEIDESDPDFDLCFDSKGQLIPMGDFSVDKIYDLNSHDIKPMTIDTLDEMFWGEGDEEIEGFMGNYGPSKETTYARYLLAILPAYPTHAGTQSQVLQAHKIGLMAQDLNQHANNAWLQNHYDLALKQLLNQWLVEQKSDNHWHRNLGEQDLAIFTNLVQAAIFTKNIELCQTAIRTVSHCFKDNLSSESHAAEIVNLLKDSIACFGWQAIAPLITPTLEQLNSFAIFQVSTTLATNNPDSDMQAQLISLCVNAICREQNDWQYDNCFKKTLVPLAVNLCQTDWYASSDTRQQFLTACLEKGKSYPAFLAALIQNLINDTSADNKKPWLKTLISTRLDYLDKEISKPTPVFSWSMPQAEANKHDMVVFLRSVKQQAQITGYDGIAMARNDVVSVDPNWILPEFYIESNGDFQLPKSHYGFSATMQAKGRGKQAYVQIEKDKRYDELKCKLHTLRKQEADKLKQFALQNL</sequence>
<dbReference type="RefSeq" id="WP_108601988.1">
    <property type="nucleotide sequence ID" value="NZ_CP026604.1"/>
</dbReference>
<evidence type="ECO:0000313" key="1">
    <source>
        <dbReference type="EMBL" id="AWB65915.1"/>
    </source>
</evidence>
<keyword evidence="2" id="KW-1185">Reference proteome</keyword>
<name>A0A2S0VNW6_9ALTE</name>
<reference evidence="1 2" key="1">
    <citation type="submission" date="2018-01" db="EMBL/GenBank/DDBJ databases">
        <title>Genome sequence of a Cantenovulum-like bacteria.</title>
        <authorList>
            <person name="Tan W.R."/>
            <person name="Lau N.-S."/>
            <person name="Go F."/>
            <person name="Amirul A.-A.A."/>
        </authorList>
    </citation>
    <scope>NUCLEOTIDE SEQUENCE [LARGE SCALE GENOMIC DNA]</scope>
    <source>
        <strain evidence="1 2">CCB-QB4</strain>
    </source>
</reference>
<dbReference type="Gene3D" id="2.60.120.620">
    <property type="entry name" value="q2cbj1_9rhob like domain"/>
    <property type="match status" value="1"/>
</dbReference>
<gene>
    <name evidence="1" type="ORF">C2869_05415</name>
</gene>
<dbReference type="PANTHER" id="PTHR33099:SF7">
    <property type="entry name" value="MYND-TYPE DOMAIN-CONTAINING PROTEIN"/>
    <property type="match status" value="1"/>
</dbReference>